<accession>A0A3M8XB67</accession>
<dbReference type="EMBL" id="RIBZ01000023">
    <property type="protein sequence ID" value="RNG38390.1"/>
    <property type="molecule type" value="Genomic_DNA"/>
</dbReference>
<dbReference type="InterPro" id="IPR050563">
    <property type="entry name" value="4-hydroxybenzoyl-CoA_TE"/>
</dbReference>
<dbReference type="AlphaFoldDB" id="A0A3M8XB67"/>
<dbReference type="PANTHER" id="PTHR31793">
    <property type="entry name" value="4-HYDROXYBENZOYL-COA THIOESTERASE FAMILY MEMBER"/>
    <property type="match status" value="1"/>
</dbReference>
<protein>
    <submittedName>
        <fullName evidence="2">Thioesterase</fullName>
    </submittedName>
</protein>
<dbReference type="Pfam" id="PF13279">
    <property type="entry name" value="4HBT_2"/>
    <property type="match status" value="1"/>
</dbReference>
<dbReference type="CDD" id="cd00586">
    <property type="entry name" value="4HBT"/>
    <property type="match status" value="1"/>
</dbReference>
<proteinExistence type="predicted"/>
<name>A0A3M8XB67_9ACTN</name>
<dbReference type="PANTHER" id="PTHR31793:SF24">
    <property type="entry name" value="LONG-CHAIN ACYL-COA THIOESTERASE FADM"/>
    <property type="match status" value="1"/>
</dbReference>
<gene>
    <name evidence="2" type="ORF">EEJ42_01120</name>
</gene>
<reference evidence="2 3" key="1">
    <citation type="submission" date="2018-11" db="EMBL/GenBank/DDBJ databases">
        <title>The Potential of Streptomyces as Biocontrol Agents against the Tomato grey mould, Botrytis cinerea (Gray mold) Frontiers in Microbiology.</title>
        <authorList>
            <person name="Li D."/>
        </authorList>
    </citation>
    <scope>NUCLEOTIDE SEQUENCE [LARGE SCALE GENOMIC DNA]</scope>
    <source>
        <strain evidence="2 3">NEAU-LD23</strain>
    </source>
</reference>
<dbReference type="Proteomes" id="UP000275401">
    <property type="component" value="Unassembled WGS sequence"/>
</dbReference>
<dbReference type="Gene3D" id="3.10.129.10">
    <property type="entry name" value="Hotdog Thioesterase"/>
    <property type="match status" value="1"/>
</dbReference>
<dbReference type="GO" id="GO:0047617">
    <property type="term" value="F:fatty acyl-CoA hydrolase activity"/>
    <property type="evidence" value="ECO:0007669"/>
    <property type="project" value="TreeGrafter"/>
</dbReference>
<organism evidence="2 3">
    <name type="scientific">Streptomyces botrytidirepellens</name>
    <dbReference type="NCBI Taxonomy" id="2486417"/>
    <lineage>
        <taxon>Bacteria</taxon>
        <taxon>Bacillati</taxon>
        <taxon>Actinomycetota</taxon>
        <taxon>Actinomycetes</taxon>
        <taxon>Kitasatosporales</taxon>
        <taxon>Streptomycetaceae</taxon>
        <taxon>Streptomyces</taxon>
    </lineage>
</organism>
<feature type="region of interest" description="Disordered" evidence="1">
    <location>
        <begin position="1"/>
        <end position="21"/>
    </location>
</feature>
<dbReference type="InterPro" id="IPR029069">
    <property type="entry name" value="HotDog_dom_sf"/>
</dbReference>
<dbReference type="SUPFAM" id="SSF54637">
    <property type="entry name" value="Thioesterase/thiol ester dehydrase-isomerase"/>
    <property type="match status" value="1"/>
</dbReference>
<evidence type="ECO:0000313" key="3">
    <source>
        <dbReference type="Proteomes" id="UP000275401"/>
    </source>
</evidence>
<keyword evidence="3" id="KW-1185">Reference proteome</keyword>
<feature type="compositionally biased region" description="Low complexity" evidence="1">
    <location>
        <begin position="1"/>
        <end position="17"/>
    </location>
</feature>
<evidence type="ECO:0000256" key="1">
    <source>
        <dbReference type="SAM" id="MobiDB-lite"/>
    </source>
</evidence>
<sequence length="161" mass="17658">MGAVTTKDTSTPESTTDAPDRPFRVRLAVRQSDLDTNGHVRGSAYVDFADHARWACVREAGVDPLEMSRAGLGPVNLETTLRYHRELRAGDEFDVTCVFTYDGADKKTGRATQELRCIDGTLAATVESVIGVLDLTTRRLVRDPASHWRRLATIPSLLGAD</sequence>
<evidence type="ECO:0000313" key="2">
    <source>
        <dbReference type="EMBL" id="RNG38390.1"/>
    </source>
</evidence>
<comment type="caution">
    <text evidence="2">The sequence shown here is derived from an EMBL/GenBank/DDBJ whole genome shotgun (WGS) entry which is preliminary data.</text>
</comment>